<proteinExistence type="predicted"/>
<evidence type="ECO:0000313" key="1">
    <source>
        <dbReference type="EMBL" id="KAG9971317.1"/>
    </source>
</evidence>
<dbReference type="EMBL" id="JAHFXS010002662">
    <property type="protein sequence ID" value="KAG9971317.1"/>
    <property type="molecule type" value="Genomic_DNA"/>
</dbReference>
<keyword evidence="2" id="KW-1185">Reference proteome</keyword>
<dbReference type="Gene3D" id="3.80.10.10">
    <property type="entry name" value="Ribonuclease Inhibitor"/>
    <property type="match status" value="1"/>
</dbReference>
<evidence type="ECO:0000313" key="2">
    <source>
        <dbReference type="Proteomes" id="UP000729357"/>
    </source>
</evidence>
<protein>
    <recommendedName>
        <fullName evidence="3">F-box domain-containing protein</fullName>
    </recommendedName>
</protein>
<dbReference type="Proteomes" id="UP000729357">
    <property type="component" value="Unassembled WGS sequence"/>
</dbReference>
<sequence>MSLQPQPEFAFNKLPTELRIHIHSFLKDDTETLFNAIRVNKEWFHRLIGFLWHEPWGDAFLYLTKGRRRQFYADKIRIIEMDGEGATYLKNGGFLHWKHILSKCEIPYLEKLAFDGDDAPADEILCPLLRPSLESVEILYKLSAPVIARLSLCTRLKHLAVGGYSVITDPESFMDCLMQLPCLSSVVIGGHIVTKLKQRPFRKIHTNEVLARLFKHGRLTQLTIGCRLTDSDVQEISNLIDDSLPGNEHLTSLNIRGSVDALKFFPANSAPSLRTLEIVLPKEYAQSDRDVCESILRFTNLRELCLNTWLLDTLPPSGFAALGQMNHLKVLKITPDWPDNPAGSSWANDDFGVWISNFSELRELELLWRSPCLDENAVATIGRSCQKLERCTLGWAQDISTWTALEDHDSVLFPRLKKLGICVVDEQSQQLQQVP</sequence>
<dbReference type="InterPro" id="IPR032675">
    <property type="entry name" value="LRR_dom_sf"/>
</dbReference>
<comment type="caution">
    <text evidence="1">The sequence shown here is derived from an EMBL/GenBank/DDBJ whole genome shotgun (WGS) entry which is preliminary data.</text>
</comment>
<organism evidence="1 2">
    <name type="scientific">Aureobasidium melanogenum</name>
    <name type="common">Aureobasidium pullulans var. melanogenum</name>
    <dbReference type="NCBI Taxonomy" id="46634"/>
    <lineage>
        <taxon>Eukaryota</taxon>
        <taxon>Fungi</taxon>
        <taxon>Dikarya</taxon>
        <taxon>Ascomycota</taxon>
        <taxon>Pezizomycotina</taxon>
        <taxon>Dothideomycetes</taxon>
        <taxon>Dothideomycetidae</taxon>
        <taxon>Dothideales</taxon>
        <taxon>Saccotheciaceae</taxon>
        <taxon>Aureobasidium</taxon>
    </lineage>
</organism>
<dbReference type="SUPFAM" id="SSF52047">
    <property type="entry name" value="RNI-like"/>
    <property type="match status" value="1"/>
</dbReference>
<accession>A0A9P8FG01</accession>
<evidence type="ECO:0008006" key="3">
    <source>
        <dbReference type="Google" id="ProtNLM"/>
    </source>
</evidence>
<reference evidence="1" key="1">
    <citation type="journal article" date="2021" name="J Fungi (Basel)">
        <title>Virulence traits and population genomics of the black yeast Aureobasidium melanogenum.</title>
        <authorList>
            <person name="Cernosa A."/>
            <person name="Sun X."/>
            <person name="Gostincar C."/>
            <person name="Fang C."/>
            <person name="Gunde-Cimerman N."/>
            <person name="Song Z."/>
        </authorList>
    </citation>
    <scope>NUCLEOTIDE SEQUENCE</scope>
    <source>
        <strain evidence="1">EXF-9298</strain>
    </source>
</reference>
<dbReference type="AlphaFoldDB" id="A0A9P8FG01"/>
<reference evidence="1" key="2">
    <citation type="submission" date="2021-08" db="EMBL/GenBank/DDBJ databases">
        <authorList>
            <person name="Gostincar C."/>
            <person name="Sun X."/>
            <person name="Song Z."/>
            <person name="Gunde-Cimerman N."/>
        </authorList>
    </citation>
    <scope>NUCLEOTIDE SEQUENCE</scope>
    <source>
        <strain evidence="1">EXF-9298</strain>
    </source>
</reference>
<gene>
    <name evidence="1" type="ORF">KCU98_g13946</name>
</gene>
<feature type="non-terminal residue" evidence="1">
    <location>
        <position position="435"/>
    </location>
</feature>
<name>A0A9P8FG01_AURME</name>